<keyword evidence="4" id="KW-1185">Reference proteome</keyword>
<dbReference type="CDD" id="cd00093">
    <property type="entry name" value="HTH_XRE"/>
    <property type="match status" value="1"/>
</dbReference>
<dbReference type="InterPro" id="IPR014710">
    <property type="entry name" value="RmlC-like_jellyroll"/>
</dbReference>
<dbReference type="Pfam" id="PF01381">
    <property type="entry name" value="HTH_3"/>
    <property type="match status" value="1"/>
</dbReference>
<comment type="caution">
    <text evidence="3">The sequence shown here is derived from an EMBL/GenBank/DDBJ whole genome shotgun (WGS) entry which is preliminary data.</text>
</comment>
<dbReference type="CDD" id="cd02209">
    <property type="entry name" value="cupin_XRE_C"/>
    <property type="match status" value="1"/>
</dbReference>
<dbReference type="GO" id="GO:0005829">
    <property type="term" value="C:cytosol"/>
    <property type="evidence" value="ECO:0007669"/>
    <property type="project" value="TreeGrafter"/>
</dbReference>
<dbReference type="PANTHER" id="PTHR46797:SF1">
    <property type="entry name" value="METHYLPHOSPHONATE SYNTHASE"/>
    <property type="match status" value="1"/>
</dbReference>
<accession>A0A2W2B0V1</accession>
<dbReference type="AlphaFoldDB" id="A0A2W2B0V1"/>
<evidence type="ECO:0000256" key="1">
    <source>
        <dbReference type="ARBA" id="ARBA00023125"/>
    </source>
</evidence>
<dbReference type="OrthoDB" id="9805356at2"/>
<dbReference type="InterPro" id="IPR050807">
    <property type="entry name" value="TransReg_Diox_bact_type"/>
</dbReference>
<dbReference type="GO" id="GO:0003700">
    <property type="term" value="F:DNA-binding transcription factor activity"/>
    <property type="evidence" value="ECO:0007669"/>
    <property type="project" value="TreeGrafter"/>
</dbReference>
<feature type="domain" description="HTH cro/C1-type" evidence="2">
    <location>
        <begin position="13"/>
        <end position="67"/>
    </location>
</feature>
<protein>
    <submittedName>
        <fullName evidence="3">XRE family transcriptional regulator</fullName>
    </submittedName>
</protein>
<keyword evidence="1" id="KW-0238">DNA-binding</keyword>
<dbReference type="InterPro" id="IPR010982">
    <property type="entry name" value="Lambda_DNA-bd_dom_sf"/>
</dbReference>
<dbReference type="SUPFAM" id="SSF51182">
    <property type="entry name" value="RmlC-like cupins"/>
    <property type="match status" value="1"/>
</dbReference>
<gene>
    <name evidence="3" type="ORF">DN068_05850</name>
</gene>
<dbReference type="SUPFAM" id="SSF47413">
    <property type="entry name" value="lambda repressor-like DNA-binding domains"/>
    <property type="match status" value="1"/>
</dbReference>
<evidence type="ECO:0000313" key="4">
    <source>
        <dbReference type="Proteomes" id="UP000248745"/>
    </source>
</evidence>
<proteinExistence type="predicted"/>
<dbReference type="PANTHER" id="PTHR46797">
    <property type="entry name" value="HTH-TYPE TRANSCRIPTIONAL REGULATOR"/>
    <property type="match status" value="1"/>
</dbReference>
<dbReference type="InterPro" id="IPR011051">
    <property type="entry name" value="RmlC_Cupin_sf"/>
</dbReference>
<evidence type="ECO:0000313" key="3">
    <source>
        <dbReference type="EMBL" id="PZF73864.1"/>
    </source>
</evidence>
<dbReference type="SMART" id="SM00530">
    <property type="entry name" value="HTH_XRE"/>
    <property type="match status" value="1"/>
</dbReference>
<dbReference type="GO" id="GO:0003677">
    <property type="term" value="F:DNA binding"/>
    <property type="evidence" value="ECO:0007669"/>
    <property type="project" value="UniProtKB-KW"/>
</dbReference>
<dbReference type="Pfam" id="PF07883">
    <property type="entry name" value="Cupin_2"/>
    <property type="match status" value="1"/>
</dbReference>
<dbReference type="PROSITE" id="PS50943">
    <property type="entry name" value="HTH_CROC1"/>
    <property type="match status" value="1"/>
</dbReference>
<dbReference type="Gene3D" id="2.60.120.10">
    <property type="entry name" value="Jelly Rolls"/>
    <property type="match status" value="1"/>
</dbReference>
<dbReference type="EMBL" id="QKTW01000009">
    <property type="protein sequence ID" value="PZF73864.1"/>
    <property type="molecule type" value="Genomic_DNA"/>
</dbReference>
<dbReference type="InterPro" id="IPR013096">
    <property type="entry name" value="Cupin_2"/>
</dbReference>
<name>A0A2W2B0V1_9BACT</name>
<dbReference type="Gene3D" id="1.10.260.40">
    <property type="entry name" value="lambda repressor-like DNA-binding domains"/>
    <property type="match status" value="1"/>
</dbReference>
<dbReference type="Proteomes" id="UP000248745">
    <property type="component" value="Unassembled WGS sequence"/>
</dbReference>
<sequence length="191" mass="21739">MEGAFLLEISKKIKKYRTEKRFTLQELADRSGVTKGLISQIENGRSIPSLPVLFSIIKSLEIAISDFFADIAAHLDVEPVIVRKKEEYEPFQKEDAIGFFYHRIHTQNVAAATVDIVLLTLEPGATRPMVQTEAFEYKYIISGKVEYEINGNSYVLEEGDSLFFDGRLSHVPRTIGKKPAVMLIVYFFEQE</sequence>
<organism evidence="3 4">
    <name type="scientific">Taibaiella soli</name>
    <dbReference type="NCBI Taxonomy" id="1649169"/>
    <lineage>
        <taxon>Bacteria</taxon>
        <taxon>Pseudomonadati</taxon>
        <taxon>Bacteroidota</taxon>
        <taxon>Chitinophagia</taxon>
        <taxon>Chitinophagales</taxon>
        <taxon>Chitinophagaceae</taxon>
        <taxon>Taibaiella</taxon>
    </lineage>
</organism>
<reference evidence="3 4" key="1">
    <citation type="submission" date="2018-06" db="EMBL/GenBank/DDBJ databases">
        <title>Mucibacter soli gen. nov., sp. nov., a new member of the family Chitinophagaceae producing mucin.</title>
        <authorList>
            <person name="Kim M.-K."/>
            <person name="Park S."/>
            <person name="Kim T.-S."/>
            <person name="Joung Y."/>
            <person name="Han J.-H."/>
            <person name="Kim S.B."/>
        </authorList>
    </citation>
    <scope>NUCLEOTIDE SEQUENCE [LARGE SCALE GENOMIC DNA]</scope>
    <source>
        <strain evidence="3 4">R1-15</strain>
    </source>
</reference>
<evidence type="ECO:0000259" key="2">
    <source>
        <dbReference type="PROSITE" id="PS50943"/>
    </source>
</evidence>
<dbReference type="InterPro" id="IPR001387">
    <property type="entry name" value="Cro/C1-type_HTH"/>
</dbReference>